<dbReference type="GO" id="GO:0009245">
    <property type="term" value="P:lipid A biosynthetic process"/>
    <property type="evidence" value="ECO:0007669"/>
    <property type="project" value="UniProtKB-UniRule"/>
</dbReference>
<dbReference type="PANTHER" id="PTHR42724">
    <property type="entry name" value="TETRAACYLDISACCHARIDE 4'-KINASE"/>
    <property type="match status" value="1"/>
</dbReference>
<dbReference type="AlphaFoldDB" id="A0A2S9SL14"/>
<evidence type="ECO:0000256" key="6">
    <source>
        <dbReference type="ARBA" id="ARBA00022556"/>
    </source>
</evidence>
<evidence type="ECO:0000256" key="5">
    <source>
        <dbReference type="ARBA" id="ARBA00022516"/>
    </source>
</evidence>
<evidence type="ECO:0000256" key="9">
    <source>
        <dbReference type="ARBA" id="ARBA00022777"/>
    </source>
</evidence>
<evidence type="ECO:0000256" key="13">
    <source>
        <dbReference type="HAMAP-Rule" id="MF_00409"/>
    </source>
</evidence>
<evidence type="ECO:0000256" key="2">
    <source>
        <dbReference type="ARBA" id="ARBA00004870"/>
    </source>
</evidence>
<keyword evidence="6 13" id="KW-0441">Lipid A biosynthesis</keyword>
<proteinExistence type="inferred from homology"/>
<evidence type="ECO:0000256" key="7">
    <source>
        <dbReference type="ARBA" id="ARBA00022679"/>
    </source>
</evidence>
<keyword evidence="11 13" id="KW-0443">Lipid metabolism</keyword>
<evidence type="ECO:0000256" key="4">
    <source>
        <dbReference type="ARBA" id="ARBA00016436"/>
    </source>
</evidence>
<sequence>MKQKIILWIEDYLFFPNYFQKILSYLLLPLSFLYIFIIFIKRVTSSKIDFGIPIISIGNLTVGGSGKTPITIELAKNIKDVCVILRGYGRASKGLFVVSLYGEIKVDVNISGDEAMLLATSLKNATVIVSEDRVLGIKKAKELGCKVIFLDDGFSKYCIKKFDILLKPKDEPTNNFCIPSGAYREPKSFYKKANLVLKEGIDFKREVEIKKDGEKSKLPEKTILLTAISKPKRLLEFLPKNIETIFFEDHHTFTKDDIDTILKKYKDFGIVTTQKDFVKLEKFHLKNIYIMDLKIKISEKLDLKELNSYLNANG</sequence>
<gene>
    <name evidence="13" type="primary">lpxK</name>
    <name evidence="15" type="ORF">CJ669_08410</name>
</gene>
<dbReference type="HAMAP" id="MF_00409">
    <property type="entry name" value="LpxK"/>
    <property type="match status" value="1"/>
</dbReference>
<feature type="binding site" evidence="13">
    <location>
        <begin position="61"/>
        <end position="68"/>
    </location>
    <ligand>
        <name>ATP</name>
        <dbReference type="ChEBI" id="CHEBI:30616"/>
    </ligand>
</feature>
<comment type="similarity">
    <text evidence="13">Belongs to the LpxK family.</text>
</comment>
<dbReference type="EMBL" id="NXGJ01000011">
    <property type="protein sequence ID" value="PRM87277.1"/>
    <property type="molecule type" value="Genomic_DNA"/>
</dbReference>
<keyword evidence="7 13" id="KW-0808">Transferase</keyword>
<dbReference type="InterPro" id="IPR003758">
    <property type="entry name" value="LpxK"/>
</dbReference>
<dbReference type="Proteomes" id="UP000239065">
    <property type="component" value="Unassembled WGS sequence"/>
</dbReference>
<reference evidence="15 16" key="1">
    <citation type="submission" date="2017-09" db="EMBL/GenBank/DDBJ databases">
        <title>Reassesment of A. cryaerophilus.</title>
        <authorList>
            <person name="Perez-Cataluna A."/>
            <person name="Collado L."/>
            <person name="Salgado O."/>
            <person name="Lefinanco V."/>
            <person name="Figueras M.J."/>
        </authorList>
    </citation>
    <scope>NUCLEOTIDE SEQUENCE [LARGE SCALE GENOMIC DNA]</scope>
    <source>
        <strain evidence="15 16">LMG 9861</strain>
    </source>
</reference>
<keyword evidence="14" id="KW-0472">Membrane</keyword>
<dbReference type="UniPathway" id="UPA00359">
    <property type="reaction ID" value="UER00482"/>
</dbReference>
<keyword evidence="5 13" id="KW-0444">Lipid biosynthesis</keyword>
<evidence type="ECO:0000256" key="8">
    <source>
        <dbReference type="ARBA" id="ARBA00022741"/>
    </source>
</evidence>
<keyword evidence="9 13" id="KW-0418">Kinase</keyword>
<dbReference type="NCBIfam" id="TIGR00682">
    <property type="entry name" value="lpxK"/>
    <property type="match status" value="1"/>
</dbReference>
<feature type="transmembrane region" description="Helical" evidence="14">
    <location>
        <begin position="22"/>
        <end position="40"/>
    </location>
</feature>
<evidence type="ECO:0000313" key="16">
    <source>
        <dbReference type="Proteomes" id="UP000239065"/>
    </source>
</evidence>
<name>A0A2S9SL14_9BACT</name>
<dbReference type="GO" id="GO:0005886">
    <property type="term" value="C:plasma membrane"/>
    <property type="evidence" value="ECO:0007669"/>
    <property type="project" value="TreeGrafter"/>
</dbReference>
<dbReference type="RefSeq" id="WP_105909539.1">
    <property type="nucleotide sequence ID" value="NZ_NXGJ01000011.1"/>
</dbReference>
<dbReference type="GO" id="GO:0009244">
    <property type="term" value="P:lipopolysaccharide core region biosynthetic process"/>
    <property type="evidence" value="ECO:0007669"/>
    <property type="project" value="TreeGrafter"/>
</dbReference>
<dbReference type="GO" id="GO:0009029">
    <property type="term" value="F:lipid-A 4'-kinase activity"/>
    <property type="evidence" value="ECO:0007669"/>
    <property type="project" value="UniProtKB-UniRule"/>
</dbReference>
<comment type="function">
    <text evidence="1 13">Transfers the gamma-phosphate of ATP to the 4'-position of a tetraacyldisaccharide 1-phosphate intermediate (termed DS-1-P) to form tetraacyldisaccharide 1,4'-bis-phosphate (lipid IVA).</text>
</comment>
<evidence type="ECO:0000256" key="10">
    <source>
        <dbReference type="ARBA" id="ARBA00022840"/>
    </source>
</evidence>
<dbReference type="PANTHER" id="PTHR42724:SF1">
    <property type="entry name" value="TETRAACYLDISACCHARIDE 4'-KINASE, MITOCHONDRIAL-RELATED"/>
    <property type="match status" value="1"/>
</dbReference>
<keyword evidence="14" id="KW-0812">Transmembrane</keyword>
<keyword evidence="10 13" id="KW-0067">ATP-binding</keyword>
<evidence type="ECO:0000313" key="15">
    <source>
        <dbReference type="EMBL" id="PRM87277.1"/>
    </source>
</evidence>
<keyword evidence="14" id="KW-1133">Transmembrane helix</keyword>
<dbReference type="NCBIfam" id="NF001892">
    <property type="entry name" value="PRK00652.1-5"/>
    <property type="match status" value="1"/>
</dbReference>
<protein>
    <recommendedName>
        <fullName evidence="4 13">Tetraacyldisaccharide 4'-kinase</fullName>
        <ecNumber evidence="3 13">2.7.1.130</ecNumber>
    </recommendedName>
    <alternativeName>
        <fullName evidence="12 13">Lipid A 4'-kinase</fullName>
    </alternativeName>
</protein>
<comment type="catalytic activity">
    <reaction evidence="13">
        <text>a lipid A disaccharide + ATP = a lipid IVA + ADP + H(+)</text>
        <dbReference type="Rhea" id="RHEA:67840"/>
        <dbReference type="ChEBI" id="CHEBI:15378"/>
        <dbReference type="ChEBI" id="CHEBI:30616"/>
        <dbReference type="ChEBI" id="CHEBI:176343"/>
        <dbReference type="ChEBI" id="CHEBI:176425"/>
        <dbReference type="ChEBI" id="CHEBI:456216"/>
        <dbReference type="EC" id="2.7.1.130"/>
    </reaction>
</comment>
<comment type="caution">
    <text evidence="15">The sequence shown here is derived from an EMBL/GenBank/DDBJ whole genome shotgun (WGS) entry which is preliminary data.</text>
</comment>
<evidence type="ECO:0000256" key="12">
    <source>
        <dbReference type="ARBA" id="ARBA00029757"/>
    </source>
</evidence>
<evidence type="ECO:0000256" key="11">
    <source>
        <dbReference type="ARBA" id="ARBA00023098"/>
    </source>
</evidence>
<accession>A0A2S9SL14</accession>
<evidence type="ECO:0000256" key="3">
    <source>
        <dbReference type="ARBA" id="ARBA00012071"/>
    </source>
</evidence>
<evidence type="ECO:0000256" key="14">
    <source>
        <dbReference type="SAM" id="Phobius"/>
    </source>
</evidence>
<dbReference type="EC" id="2.7.1.130" evidence="3 13"/>
<evidence type="ECO:0000256" key="1">
    <source>
        <dbReference type="ARBA" id="ARBA00002274"/>
    </source>
</evidence>
<keyword evidence="8 13" id="KW-0547">Nucleotide-binding</keyword>
<comment type="pathway">
    <text evidence="2 13">Glycolipid biosynthesis; lipid IV(A) biosynthesis; lipid IV(A) from (3R)-3-hydroxytetradecanoyl-[acyl-carrier-protein] and UDP-N-acetyl-alpha-D-glucosamine: step 6/6.</text>
</comment>
<dbReference type="GO" id="GO:0005524">
    <property type="term" value="F:ATP binding"/>
    <property type="evidence" value="ECO:0007669"/>
    <property type="project" value="UniProtKB-UniRule"/>
</dbReference>
<organism evidence="15 16">
    <name type="scientific">Aliarcobacter cryaerophilus</name>
    <dbReference type="NCBI Taxonomy" id="28198"/>
    <lineage>
        <taxon>Bacteria</taxon>
        <taxon>Pseudomonadati</taxon>
        <taxon>Campylobacterota</taxon>
        <taxon>Epsilonproteobacteria</taxon>
        <taxon>Campylobacterales</taxon>
        <taxon>Arcobacteraceae</taxon>
        <taxon>Aliarcobacter</taxon>
    </lineage>
</organism>
<dbReference type="Pfam" id="PF02606">
    <property type="entry name" value="LpxK"/>
    <property type="match status" value="1"/>
</dbReference>